<evidence type="ECO:0000313" key="3">
    <source>
        <dbReference type="Proteomes" id="UP000887159"/>
    </source>
</evidence>
<proteinExistence type="predicted"/>
<dbReference type="PANTHER" id="PTHR22955:SF77">
    <property type="entry name" value="ASPARTIC PUTATIVE DOMAIN-CONTAINING PROTEIN-RELATED"/>
    <property type="match status" value="1"/>
</dbReference>
<name>A0A8X6WKS8_TRICX</name>
<evidence type="ECO:0000259" key="1">
    <source>
        <dbReference type="Pfam" id="PF20700"/>
    </source>
</evidence>
<dbReference type="InterPro" id="IPR008042">
    <property type="entry name" value="Retrotrans_Pao"/>
</dbReference>
<reference evidence="2" key="1">
    <citation type="submission" date="2020-08" db="EMBL/GenBank/DDBJ databases">
        <title>Multicomponent nature underlies the extraordinary mechanical properties of spider dragline silk.</title>
        <authorList>
            <person name="Kono N."/>
            <person name="Nakamura H."/>
            <person name="Mori M."/>
            <person name="Yoshida Y."/>
            <person name="Ohtoshi R."/>
            <person name="Malay A.D."/>
            <person name="Moran D.A.P."/>
            <person name="Tomita M."/>
            <person name="Numata K."/>
            <person name="Arakawa K."/>
        </authorList>
    </citation>
    <scope>NUCLEOTIDE SEQUENCE</scope>
</reference>
<dbReference type="EMBL" id="BMAU01021438">
    <property type="protein sequence ID" value="GFY36755.1"/>
    <property type="molecule type" value="Genomic_DNA"/>
</dbReference>
<dbReference type="InterPro" id="IPR049012">
    <property type="entry name" value="Mutator_transp_dom"/>
</dbReference>
<sequence length="619" mass="70412">MRSIGKGAEAGRMFCGVMNLPQPPTRFFPYGKRILNAAKLVYEDSIQNAAKEAICENEGNKNIAVAVDGTWQKRGYTSLNGVVTVTSIDTGKVIDVDILSKYCACKNLPFHEKDCKRNYVGSSGAMEIQGDGDCKAFDAVKKKNIYGNEYPIEKLECIGHVMKRMGTRLRRLKAQLKGQILSDGKCLSGKNRLTEHEIDNLQSYYGSAIRRNHSSVQNMRQAIWAIILHKLSTDEYPQHGFCFIGEDSWCGFKKAEALGKSYKHKNSLPIAVVEAMRPIFRDLSHPDLLKKCLHGKTQNPNESFHNVVWSRVPKATFVQIETLSLGVYDAVCSFNDGNVSKLKMLQKMGVEPGEFSVSAMKLLDRERLMKAIYAFSGRSKKIRKDKRRKRKKEEDNIKKNKADESNEEFNEYQIVIFCDSSERAYGAIACIRYKTNSDFHANFVSSKARVAPLKKLSLPRLELLATLIGGRLLETLRKVFKFTNNYIMSSDSTVAPSWIRGYAKQGKPFVSNRVHEIQDLTNPQNWRFVKGEQNPADIVSRGCRAEELLKNGRLWHGPHWLTLYEENWPKNERLFQETANEERRVKNIAINYSSEFQNAEPILDINNFSSISKVFRITA</sequence>
<keyword evidence="3" id="KW-1185">Reference proteome</keyword>
<feature type="domain" description="Mutator-like transposase" evidence="1">
    <location>
        <begin position="129"/>
        <end position="250"/>
    </location>
</feature>
<dbReference type="AlphaFoldDB" id="A0A8X6WKS8"/>
<dbReference type="Pfam" id="PF05380">
    <property type="entry name" value="Peptidase_A17"/>
    <property type="match status" value="1"/>
</dbReference>
<organism evidence="2 3">
    <name type="scientific">Trichonephila clavipes</name>
    <name type="common">Golden silk orbweaver</name>
    <name type="synonym">Nephila clavipes</name>
    <dbReference type="NCBI Taxonomy" id="2585209"/>
    <lineage>
        <taxon>Eukaryota</taxon>
        <taxon>Metazoa</taxon>
        <taxon>Ecdysozoa</taxon>
        <taxon>Arthropoda</taxon>
        <taxon>Chelicerata</taxon>
        <taxon>Arachnida</taxon>
        <taxon>Araneae</taxon>
        <taxon>Araneomorphae</taxon>
        <taxon>Entelegynae</taxon>
        <taxon>Araneoidea</taxon>
        <taxon>Nephilidae</taxon>
        <taxon>Trichonephila</taxon>
    </lineage>
</organism>
<dbReference type="Proteomes" id="UP000887159">
    <property type="component" value="Unassembled WGS sequence"/>
</dbReference>
<dbReference type="PANTHER" id="PTHR22955">
    <property type="entry name" value="RETROTRANSPOSON"/>
    <property type="match status" value="1"/>
</dbReference>
<dbReference type="Pfam" id="PF20700">
    <property type="entry name" value="Mutator"/>
    <property type="match status" value="2"/>
</dbReference>
<gene>
    <name evidence="2" type="primary">AVEN_66331_1</name>
    <name evidence="2" type="ORF">TNCV_2567171</name>
</gene>
<feature type="domain" description="Mutator-like transposase" evidence="1">
    <location>
        <begin position="1"/>
        <end position="127"/>
    </location>
</feature>
<accession>A0A8X6WKS8</accession>
<protein>
    <recommendedName>
        <fullName evidence="1">Mutator-like transposase domain-containing protein</fullName>
    </recommendedName>
</protein>
<comment type="caution">
    <text evidence="2">The sequence shown here is derived from an EMBL/GenBank/DDBJ whole genome shotgun (WGS) entry which is preliminary data.</text>
</comment>
<evidence type="ECO:0000313" key="2">
    <source>
        <dbReference type="EMBL" id="GFY36755.1"/>
    </source>
</evidence>